<dbReference type="SUPFAM" id="SSF49503">
    <property type="entry name" value="Cupredoxins"/>
    <property type="match status" value="3"/>
</dbReference>
<dbReference type="GO" id="GO:0004322">
    <property type="term" value="F:ferroxidase activity"/>
    <property type="evidence" value="ECO:0007669"/>
    <property type="project" value="TreeGrafter"/>
</dbReference>
<dbReference type="GO" id="GO:0033573">
    <property type="term" value="C:high-affinity iron permease complex"/>
    <property type="evidence" value="ECO:0007669"/>
    <property type="project" value="TreeGrafter"/>
</dbReference>
<dbReference type="InterPro" id="IPR033138">
    <property type="entry name" value="Cu_oxidase_CS"/>
</dbReference>
<evidence type="ECO:0000259" key="10">
    <source>
        <dbReference type="Pfam" id="PF00394"/>
    </source>
</evidence>
<sequence>MMIIWQIISIIALLINLTVAKTHKFNFTASWVKANPDGVFEREVIGLNGQWPLPVLRVNQGDRIELLLTNELGNANTSLHFHGLFQKGSSFMDGPEMVTQCPISPGKSLLYNFTVDQAGTYWYHSHSGAQYGDGLRGAIVVSRPDLEHDFEEVITLSDWYHEKSDILHHKFLNKYNPTGAEPIPQNILMNDSRNITISMHRNASHHLRFINMGLEVSQYVWLEGHNMTVVEVDGVFVEPYEAQVLYIAVGQRVSVLVQGIEDINGSARNYRLMQRLDETMLDVVPDDLALFGINHLVYNDSAPLIPEEFLTDFKPFDDFLLTTLERTPLLEDYDYQIQVTMEMTNLGDGVNYATFNNLTYVAPKVPTLLTVLSADPDIVTNAQIYGSNTNTFILQENEIIELVVNNFDDNKHPFHLHGHQFQVVRRSEPYEDPTPYKEGSPSYDAFPDFPMSRDTVIVNTNGHVVLRFKANNPGVWFFHCHLDWHLEQGLALVLVEAPLTLLQTQKDRLPSDHIDCCKYGEIPFKGNAAGRFGTPTEWLDLTGETLQPPPLPPGFTPKGYVAFIMCMGAALYGLYSIYEYGIEDVVGSTSEVEVLESLTTALKNDRFSKSHYGADLLQELTGQN</sequence>
<dbReference type="GO" id="GO:0010106">
    <property type="term" value="P:cellular response to iron ion starvation"/>
    <property type="evidence" value="ECO:0007669"/>
    <property type="project" value="TreeGrafter"/>
</dbReference>
<dbReference type="InterPro" id="IPR011707">
    <property type="entry name" value="Cu-oxidase-like_N"/>
</dbReference>
<keyword evidence="3" id="KW-0408">Iron</keyword>
<dbReference type="Gene3D" id="2.60.40.420">
    <property type="entry name" value="Cupredoxins - blue copper proteins"/>
    <property type="match status" value="3"/>
</dbReference>
<keyword evidence="3" id="KW-0813">Transport</keyword>
<keyword evidence="8" id="KW-0325">Glycoprotein</keyword>
<keyword evidence="3" id="KW-0410">Iron transport</keyword>
<evidence type="ECO:0000256" key="2">
    <source>
        <dbReference type="ARBA" id="ARBA00010609"/>
    </source>
</evidence>
<evidence type="ECO:0000256" key="3">
    <source>
        <dbReference type="ARBA" id="ARBA00022496"/>
    </source>
</evidence>
<organism evidence="13 14">
    <name type="scientific">Komagataella pastoris</name>
    <name type="common">Yeast</name>
    <name type="synonym">Pichia pastoris</name>
    <dbReference type="NCBI Taxonomy" id="4922"/>
    <lineage>
        <taxon>Eukaryota</taxon>
        <taxon>Fungi</taxon>
        <taxon>Dikarya</taxon>
        <taxon>Ascomycota</taxon>
        <taxon>Saccharomycotina</taxon>
        <taxon>Pichiomycetes</taxon>
        <taxon>Pichiales</taxon>
        <taxon>Pichiaceae</taxon>
        <taxon>Komagataella</taxon>
    </lineage>
</organism>
<dbReference type="InterPro" id="IPR045087">
    <property type="entry name" value="Cu-oxidase_fam"/>
</dbReference>
<evidence type="ECO:0000256" key="4">
    <source>
        <dbReference type="ARBA" id="ARBA00022723"/>
    </source>
</evidence>
<proteinExistence type="inferred from homology"/>
<evidence type="ECO:0000313" key="13">
    <source>
        <dbReference type="EMBL" id="ANZ73894.1"/>
    </source>
</evidence>
<protein>
    <submittedName>
        <fullName evidence="13">BA75_01033T0</fullName>
    </submittedName>
</protein>
<dbReference type="InterPro" id="IPR008972">
    <property type="entry name" value="Cupredoxin"/>
</dbReference>
<reference evidence="13 14" key="1">
    <citation type="submission" date="2016-02" db="EMBL/GenBank/DDBJ databases">
        <title>Comparative genomic and transcriptomic foundation for Pichia pastoris.</title>
        <authorList>
            <person name="Love K.R."/>
            <person name="Shah K.A."/>
            <person name="Whittaker C.A."/>
            <person name="Wu J."/>
            <person name="Bartlett M.C."/>
            <person name="Ma D."/>
            <person name="Leeson R.L."/>
            <person name="Priest M."/>
            <person name="Young S.K."/>
            <person name="Love J.C."/>
        </authorList>
    </citation>
    <scope>NUCLEOTIDE SEQUENCE [LARGE SCALE GENOMIC DNA]</scope>
    <source>
        <strain evidence="13 14">ATCC 28485</strain>
    </source>
</reference>
<dbReference type="InterPro" id="IPR001117">
    <property type="entry name" value="Cu-oxidase_2nd"/>
</dbReference>
<dbReference type="EMBL" id="CP014584">
    <property type="protein sequence ID" value="ANZ73894.1"/>
    <property type="molecule type" value="Genomic_DNA"/>
</dbReference>
<dbReference type="InterPro" id="IPR011706">
    <property type="entry name" value="Cu-oxidase_C"/>
</dbReference>
<keyword evidence="5 9" id="KW-0732">Signal</keyword>
<feature type="domain" description="Plastocyanin-like" evidence="10">
    <location>
        <begin position="152"/>
        <end position="274"/>
    </location>
</feature>
<evidence type="ECO:0000256" key="1">
    <source>
        <dbReference type="ARBA" id="ARBA00001935"/>
    </source>
</evidence>
<dbReference type="PROSITE" id="PS00079">
    <property type="entry name" value="MULTICOPPER_OXIDASE1"/>
    <property type="match status" value="2"/>
</dbReference>
<evidence type="ECO:0000256" key="9">
    <source>
        <dbReference type="SAM" id="SignalP"/>
    </source>
</evidence>
<keyword evidence="4" id="KW-0479">Metal-binding</keyword>
<feature type="chain" id="PRO_5008539300" evidence="9">
    <location>
        <begin position="21"/>
        <end position="624"/>
    </location>
</feature>
<dbReference type="PROSITE" id="PS00080">
    <property type="entry name" value="MULTICOPPER_OXIDASE2"/>
    <property type="match status" value="1"/>
</dbReference>
<evidence type="ECO:0000256" key="7">
    <source>
        <dbReference type="ARBA" id="ARBA00023008"/>
    </source>
</evidence>
<feature type="signal peptide" evidence="9">
    <location>
        <begin position="1"/>
        <end position="20"/>
    </location>
</feature>
<evidence type="ECO:0000256" key="8">
    <source>
        <dbReference type="ARBA" id="ARBA00023180"/>
    </source>
</evidence>
<gene>
    <name evidence="13" type="primary">FET5</name>
    <name evidence="13" type="ORF">ATY40_BA7501033</name>
</gene>
<evidence type="ECO:0000256" key="6">
    <source>
        <dbReference type="ARBA" id="ARBA00023002"/>
    </source>
</evidence>
<dbReference type="AlphaFoldDB" id="A0A1B2J7B7"/>
<name>A0A1B2J7B7_PICPA</name>
<keyword evidence="7" id="KW-0186">Copper</keyword>
<feature type="domain" description="Plastocyanin-like" evidence="11">
    <location>
        <begin position="360"/>
        <end position="498"/>
    </location>
</feature>
<dbReference type="FunFam" id="2.60.40.420:FF:000024">
    <property type="entry name" value="FET5p Multicopper oxidase"/>
    <property type="match status" value="1"/>
</dbReference>
<dbReference type="InterPro" id="IPR002355">
    <property type="entry name" value="Cu_oxidase_Cu_BS"/>
</dbReference>
<comment type="similarity">
    <text evidence="2">Belongs to the multicopper oxidase family.</text>
</comment>
<accession>A0A1B2J7B7</accession>
<dbReference type="CDD" id="cd13877">
    <property type="entry name" value="CuRO_2_Fet3p_like"/>
    <property type="match status" value="1"/>
</dbReference>
<evidence type="ECO:0000259" key="12">
    <source>
        <dbReference type="Pfam" id="PF07732"/>
    </source>
</evidence>
<dbReference type="PANTHER" id="PTHR11709">
    <property type="entry name" value="MULTI-COPPER OXIDASE"/>
    <property type="match status" value="1"/>
</dbReference>
<dbReference type="Pfam" id="PF07731">
    <property type="entry name" value="Cu-oxidase_2"/>
    <property type="match status" value="1"/>
</dbReference>
<comment type="cofactor">
    <cofactor evidence="1">
        <name>Cu cation</name>
        <dbReference type="ChEBI" id="CHEBI:23378"/>
    </cofactor>
</comment>
<evidence type="ECO:0000259" key="11">
    <source>
        <dbReference type="Pfam" id="PF07731"/>
    </source>
</evidence>
<dbReference type="GO" id="GO:0033215">
    <property type="term" value="P:reductive iron assimilation"/>
    <property type="evidence" value="ECO:0007669"/>
    <property type="project" value="TreeGrafter"/>
</dbReference>
<evidence type="ECO:0000256" key="5">
    <source>
        <dbReference type="ARBA" id="ARBA00022729"/>
    </source>
</evidence>
<evidence type="ECO:0000313" key="14">
    <source>
        <dbReference type="Proteomes" id="UP000094565"/>
    </source>
</evidence>
<dbReference type="InterPro" id="IPR044130">
    <property type="entry name" value="CuRO_2_Fet3-like"/>
</dbReference>
<dbReference type="CDD" id="cd13899">
    <property type="entry name" value="CuRO_3_Fet3p"/>
    <property type="match status" value="1"/>
</dbReference>
<keyword evidence="14" id="KW-1185">Reference proteome</keyword>
<dbReference type="Pfam" id="PF07732">
    <property type="entry name" value="Cu-oxidase_3"/>
    <property type="match status" value="1"/>
</dbReference>
<dbReference type="OrthoDB" id="2121828at2759"/>
<dbReference type="Pfam" id="PF00394">
    <property type="entry name" value="Cu-oxidase"/>
    <property type="match status" value="1"/>
</dbReference>
<feature type="domain" description="Plastocyanin-like" evidence="12">
    <location>
        <begin position="30"/>
        <end position="144"/>
    </location>
</feature>
<keyword evidence="3" id="KW-0406">Ion transport</keyword>
<keyword evidence="6" id="KW-0560">Oxidoreductase</keyword>
<dbReference type="Proteomes" id="UP000094565">
    <property type="component" value="Chromosome 1"/>
</dbReference>
<dbReference type="CDD" id="cd13851">
    <property type="entry name" value="CuRO_1_Fet3p"/>
    <property type="match status" value="1"/>
</dbReference>
<dbReference type="PANTHER" id="PTHR11709:SF361">
    <property type="entry name" value="IRON TRANSPORT MULTICOPPER OXIDASE FET3"/>
    <property type="match status" value="1"/>
</dbReference>
<dbReference type="GO" id="GO:0005507">
    <property type="term" value="F:copper ion binding"/>
    <property type="evidence" value="ECO:0007669"/>
    <property type="project" value="InterPro"/>
</dbReference>
<dbReference type="FunFam" id="2.60.40.420:FF:000022">
    <property type="entry name" value="FET5p Multicopper oxidase"/>
    <property type="match status" value="1"/>
</dbReference>